<dbReference type="VEuPathDB" id="VectorBase:AATE009870"/>
<accession>A0A182J220</accession>
<organism evidence="1">
    <name type="scientific">Anopheles atroparvus</name>
    <name type="common">European mosquito</name>
    <dbReference type="NCBI Taxonomy" id="41427"/>
    <lineage>
        <taxon>Eukaryota</taxon>
        <taxon>Metazoa</taxon>
        <taxon>Ecdysozoa</taxon>
        <taxon>Arthropoda</taxon>
        <taxon>Hexapoda</taxon>
        <taxon>Insecta</taxon>
        <taxon>Pterygota</taxon>
        <taxon>Neoptera</taxon>
        <taxon>Endopterygota</taxon>
        <taxon>Diptera</taxon>
        <taxon>Nematocera</taxon>
        <taxon>Culicoidea</taxon>
        <taxon>Culicidae</taxon>
        <taxon>Anophelinae</taxon>
        <taxon>Anopheles</taxon>
    </lineage>
</organism>
<proteinExistence type="predicted"/>
<name>A0A182J220_ANOAO</name>
<dbReference type="AlphaFoldDB" id="A0A182J220"/>
<reference evidence="1" key="1">
    <citation type="submission" date="2022-08" db="UniProtKB">
        <authorList>
            <consortium name="EnsemblMetazoa"/>
        </authorList>
    </citation>
    <scope>IDENTIFICATION</scope>
    <source>
        <strain evidence="1">EBRO</strain>
    </source>
</reference>
<sequence length="344" mass="36765">MERREEQRIADDTSIVVESLNATLDAGHDLRQQVVVQIEDALQGALQSGLSDSGEVVVPFVDLGANDSRNLLGVVDGVPVDESADNDVLELSRCNLSILEGGVDIGRARGDLNVSTASAARQSLSNPVDLDGPVGDGHINAASRGRRFTDERLEGQRIADDTSIVVESLNATLDAGHDLRQQVVVQIQDALQDALQSGLSNSGEVIEPFVDLSTDDICELLSKVDGIPVDESADNDVLELSRCNLSILEGGVDIGRARGDLNRDKACPTHSISVTQLATTTSTQLAGADDSPTNASVSSRICSTSSRALFIREINCWFNSTNWSLIEKRILSNVVSICWWTVSA</sequence>
<dbReference type="EnsemblMetazoa" id="AATE009870-RA">
    <property type="protein sequence ID" value="AATE009870-PA.1"/>
    <property type="gene ID" value="AATE009870"/>
</dbReference>
<evidence type="ECO:0000313" key="1">
    <source>
        <dbReference type="EnsemblMetazoa" id="AATE009870-PA.1"/>
    </source>
</evidence>
<protein>
    <submittedName>
        <fullName evidence="1">Uncharacterized protein</fullName>
    </submittedName>
</protein>